<dbReference type="Proteomes" id="UP000247702">
    <property type="component" value="Unassembled WGS sequence"/>
</dbReference>
<organism evidence="3 4">
    <name type="scientific">Rhizophagus clarus</name>
    <dbReference type="NCBI Taxonomy" id="94130"/>
    <lineage>
        <taxon>Eukaryota</taxon>
        <taxon>Fungi</taxon>
        <taxon>Fungi incertae sedis</taxon>
        <taxon>Mucoromycota</taxon>
        <taxon>Glomeromycotina</taxon>
        <taxon>Glomeromycetes</taxon>
        <taxon>Glomerales</taxon>
        <taxon>Glomeraceae</taxon>
        <taxon>Rhizophagus</taxon>
    </lineage>
</organism>
<dbReference type="SUPFAM" id="SSF46938">
    <property type="entry name" value="CRAL/TRIO N-terminal domain"/>
    <property type="match status" value="1"/>
</dbReference>
<name>A0A2Z6R0A9_9GLOM</name>
<dbReference type="SUPFAM" id="SSF52087">
    <property type="entry name" value="CRAL/TRIO domain"/>
    <property type="match status" value="1"/>
</dbReference>
<dbReference type="PROSITE" id="PS50191">
    <property type="entry name" value="CRAL_TRIO"/>
    <property type="match status" value="1"/>
</dbReference>
<comment type="caution">
    <text evidence="3">The sequence shown here is derived from an EMBL/GenBank/DDBJ whole genome shotgun (WGS) entry which is preliminary data.</text>
</comment>
<dbReference type="InterPro" id="IPR036273">
    <property type="entry name" value="CRAL/TRIO_N_dom_sf"/>
</dbReference>
<feature type="domain" description="CRAL-TRIO" evidence="2">
    <location>
        <begin position="158"/>
        <end position="332"/>
    </location>
</feature>
<dbReference type="SMART" id="SM00516">
    <property type="entry name" value="SEC14"/>
    <property type="match status" value="1"/>
</dbReference>
<evidence type="ECO:0000256" key="1">
    <source>
        <dbReference type="SAM" id="MobiDB-lite"/>
    </source>
</evidence>
<dbReference type="InterPro" id="IPR001251">
    <property type="entry name" value="CRAL-TRIO_dom"/>
</dbReference>
<dbReference type="InterPro" id="IPR036865">
    <property type="entry name" value="CRAL-TRIO_dom_sf"/>
</dbReference>
<sequence>MKKDGAIKKVVIGSFIKMQTESKFRFPSYIRSHKSITYRKNFLLALFLRFTSAPQGNNELNLENRDQIIKKFRDLLGKDNEKYDDHTLMRFATARSFQLDKAKEQLIDTIAWRDLEGIDSIPLPILNPGTPILYPVRGLEPIVPDINVEASNGVPENILRIYEYFGGNAVHKTDKEGRGIYIERLGYHDSKRLAKYVKQEELMNWHIRCQEFSHRVIMPELSKRAGKIIDKETVIFDCEGMGFHQLHLPGLTLYRTIAELDQKYYPERLANLFVVNAPFVFVKIWALAKKWLDPGMLKKVHICDKDFKKVLLEHIDAENIPSFLGGTCTCSHMPGGCVPSVILNNIPSLTSSLPLTPTSTRPSTPIPPESKKDGFNGRLRILKGDFRSCEVIVANNVEDNNISKNNVEMSFRVVEGKGEVKFGVKFIKADSNTRYEEKIIMSPTLLVGDDFIMTRKHAFQTDDTGEFIFTWYFDQWSESDSCVIENSIMVNGELYGDQ</sequence>
<keyword evidence="4" id="KW-1185">Reference proteome</keyword>
<dbReference type="Pfam" id="PF00650">
    <property type="entry name" value="CRAL_TRIO"/>
    <property type="match status" value="1"/>
</dbReference>
<dbReference type="InterPro" id="IPR051026">
    <property type="entry name" value="PI/PC_transfer"/>
</dbReference>
<dbReference type="CDD" id="cd00170">
    <property type="entry name" value="SEC14"/>
    <property type="match status" value="1"/>
</dbReference>
<dbReference type="EMBL" id="BEXD01000282">
    <property type="protein sequence ID" value="GBB86066.1"/>
    <property type="molecule type" value="Genomic_DNA"/>
</dbReference>
<dbReference type="PANTHER" id="PTHR45657:SF1">
    <property type="entry name" value="CRAL-TRIO DOMAIN-CONTAINING PROTEIN YKL091C-RELATED"/>
    <property type="match status" value="1"/>
</dbReference>
<evidence type="ECO:0000259" key="2">
    <source>
        <dbReference type="PROSITE" id="PS50191"/>
    </source>
</evidence>
<accession>A0A2Z6R0A9</accession>
<dbReference type="Gene3D" id="3.40.525.10">
    <property type="entry name" value="CRAL-TRIO lipid binding domain"/>
    <property type="match status" value="1"/>
</dbReference>
<evidence type="ECO:0000313" key="3">
    <source>
        <dbReference type="EMBL" id="GBB86066.1"/>
    </source>
</evidence>
<dbReference type="PANTHER" id="PTHR45657">
    <property type="entry name" value="CRAL-TRIO DOMAIN-CONTAINING PROTEIN YKL091C-RELATED"/>
    <property type="match status" value="1"/>
</dbReference>
<feature type="region of interest" description="Disordered" evidence="1">
    <location>
        <begin position="353"/>
        <end position="374"/>
    </location>
</feature>
<dbReference type="STRING" id="94130.A0A2Z6R0A9"/>
<gene>
    <name evidence="3" type="ORF">RclHR1_12510005</name>
</gene>
<proteinExistence type="predicted"/>
<protein>
    <recommendedName>
        <fullName evidence="2">CRAL-TRIO domain-containing protein</fullName>
    </recommendedName>
</protein>
<reference evidence="3 4" key="1">
    <citation type="submission" date="2017-11" db="EMBL/GenBank/DDBJ databases">
        <title>The genome of Rhizophagus clarus HR1 reveals common genetic basis of auxotrophy among arbuscular mycorrhizal fungi.</title>
        <authorList>
            <person name="Kobayashi Y."/>
        </authorList>
    </citation>
    <scope>NUCLEOTIDE SEQUENCE [LARGE SCALE GENOMIC DNA]</scope>
    <source>
        <strain evidence="3 4">HR1</strain>
    </source>
</reference>
<dbReference type="AlphaFoldDB" id="A0A2Z6R0A9"/>
<evidence type="ECO:0000313" key="4">
    <source>
        <dbReference type="Proteomes" id="UP000247702"/>
    </source>
</evidence>
<feature type="compositionally biased region" description="Low complexity" evidence="1">
    <location>
        <begin position="353"/>
        <end position="363"/>
    </location>
</feature>